<dbReference type="Pfam" id="PF12902">
    <property type="entry name" value="Ferritin-like"/>
    <property type="match status" value="1"/>
</dbReference>
<reference evidence="4" key="1">
    <citation type="journal article" date="2019" name="Int. J. Syst. Evol. Microbiol.">
        <title>The Global Catalogue of Microorganisms (GCM) 10K type strain sequencing project: providing services to taxonomists for standard genome sequencing and annotation.</title>
        <authorList>
            <consortium name="The Broad Institute Genomics Platform"/>
            <consortium name="The Broad Institute Genome Sequencing Center for Infectious Disease"/>
            <person name="Wu L."/>
            <person name="Ma J."/>
        </authorList>
    </citation>
    <scope>NUCLEOTIDE SEQUENCE [LARGE SCALE GENOMIC DNA]</scope>
    <source>
        <strain evidence="4">JCM 17551</strain>
    </source>
</reference>
<dbReference type="EMBL" id="BAABBN010000004">
    <property type="protein sequence ID" value="GAA3916199.1"/>
    <property type="molecule type" value="Genomic_DNA"/>
</dbReference>
<comment type="caution">
    <text evidence="3">The sequence shown here is derived from an EMBL/GenBank/DDBJ whole genome shotgun (WGS) entry which is preliminary data.</text>
</comment>
<dbReference type="InterPro" id="IPR012347">
    <property type="entry name" value="Ferritin-like"/>
</dbReference>
<keyword evidence="4" id="KW-1185">Reference proteome</keyword>
<dbReference type="Gene3D" id="1.20.1260.10">
    <property type="match status" value="1"/>
</dbReference>
<name>A0ABP7MAM6_9GAMM</name>
<dbReference type="InterPro" id="IPR026820">
    <property type="entry name" value="VioB/RebD_dom"/>
</dbReference>
<evidence type="ECO:0000259" key="2">
    <source>
        <dbReference type="Pfam" id="PF12902"/>
    </source>
</evidence>
<accession>A0ABP7MAM6</accession>
<dbReference type="Proteomes" id="UP001501565">
    <property type="component" value="Unassembled WGS sequence"/>
</dbReference>
<gene>
    <name evidence="3" type="ORF">GCM10022277_08620</name>
</gene>
<proteinExistence type="predicted"/>
<protein>
    <recommendedName>
        <fullName evidence="2">Iminophenyl-pyruvate dimer synthase domain-containing protein</fullName>
    </recommendedName>
</protein>
<organism evidence="3 4">
    <name type="scientific">Litoribacillus peritrichatus</name>
    <dbReference type="NCBI Taxonomy" id="718191"/>
    <lineage>
        <taxon>Bacteria</taxon>
        <taxon>Pseudomonadati</taxon>
        <taxon>Pseudomonadota</taxon>
        <taxon>Gammaproteobacteria</taxon>
        <taxon>Oceanospirillales</taxon>
        <taxon>Oceanospirillaceae</taxon>
        <taxon>Litoribacillus</taxon>
    </lineage>
</organism>
<evidence type="ECO:0000313" key="4">
    <source>
        <dbReference type="Proteomes" id="UP001501565"/>
    </source>
</evidence>
<sequence>MKQEHLIVDKSRTSLTVSNDRLKDIKERDPSYKLADLKCIKAIAQAAINVELFTIPLYMVSLYSVKGLHQINSKGSDFYEGRWWPGSAPTGAVFQPGCKQPDLPLTTNEKVFNHVYSVFIEEMLHLQLAANMANRLGVTPSFTSTALQTPTYGWHCYQKGNTTIPHILDFKDCRDDAKVEYEGYEVKLKDVKVELNELNEDQVALFLSIEETEERAKEILRPELLQDQEDGLPKYFEQAPFNWFRETMSEADLPLFGSIGHMYSSYWDYLEIEYTDGTSLMGTLLRLAPQRDQFNQKTDNQDPQYPGIDTTFNETLTRTKLKFINMIDAITDQGEGKEVVPNILNRWANEPWAQQFRSDFSRAANNVEEKYQPDMDALIKDYPAYNDQGNQIKNGISGQAFARIQAKNLDHYETFAEVGKLIIDHRCTEGKNQYQTWKDWHKSNRENGITEPWKATDLQPEKGNTKYKIPSAEEVATALNNLGRDGERTKAHTTFSQGAVGTIKGLTTTLDKYWSDPNGEFPSPAMAGSGDRVSICWAVTGEVPNLIEGIKPPSDQILYHACQGMNYMPGDNSDSCAAVTTYHSCKGSNDCKAQGGCGFVHSTTPGGSCGGSVSKGVKSAPADNKCNNLGGCAVPISASQLYPEQSEDDDCYEMQLFKFEDEPNFSFSPTDYLNPDTKTKTKTMPYKKGDPVYDIAWQAYCNAKGLSKLKGDKVVLPEAPKATDIRVALPPST</sequence>
<evidence type="ECO:0000313" key="3">
    <source>
        <dbReference type="EMBL" id="GAA3916199.1"/>
    </source>
</evidence>
<dbReference type="RefSeq" id="WP_344795844.1">
    <property type="nucleotide sequence ID" value="NZ_BAABBN010000004.1"/>
</dbReference>
<evidence type="ECO:0000256" key="1">
    <source>
        <dbReference type="SAM" id="Coils"/>
    </source>
</evidence>
<feature type="domain" description="Iminophenyl-pyruvate dimer synthase" evidence="2">
    <location>
        <begin position="45"/>
        <end position="341"/>
    </location>
</feature>
<keyword evidence="1" id="KW-0175">Coiled coil</keyword>
<feature type="coiled-coil region" evidence="1">
    <location>
        <begin position="174"/>
        <end position="215"/>
    </location>
</feature>